<dbReference type="RefSeq" id="WP_009009718.1">
    <property type="nucleotide sequence ID" value="NZ_JADPBJ010000012.1"/>
</dbReference>
<evidence type="ECO:0000256" key="1">
    <source>
        <dbReference type="SAM" id="Phobius"/>
    </source>
</evidence>
<dbReference type="EMBL" id="JAQLKE010000026">
    <property type="protein sequence ID" value="MDB7084862.1"/>
    <property type="molecule type" value="Genomic_DNA"/>
</dbReference>
<dbReference type="Gene3D" id="1.20.120.1220">
    <property type="match status" value="1"/>
</dbReference>
<protein>
    <recommendedName>
        <fullName evidence="4">Prepilin type IV endopeptidase peptidase domain-containing protein</fullName>
    </recommendedName>
</protein>
<evidence type="ECO:0000313" key="2">
    <source>
        <dbReference type="EMBL" id="MDB7084862.1"/>
    </source>
</evidence>
<feature type="transmembrane region" description="Helical" evidence="1">
    <location>
        <begin position="52"/>
        <end position="69"/>
    </location>
</feature>
<feature type="transmembrane region" description="Helical" evidence="1">
    <location>
        <begin position="27"/>
        <end position="45"/>
    </location>
</feature>
<organism evidence="2 3">
    <name type="scientific">Thomasclavelia ramosa</name>
    <dbReference type="NCBI Taxonomy" id="1547"/>
    <lineage>
        <taxon>Bacteria</taxon>
        <taxon>Bacillati</taxon>
        <taxon>Bacillota</taxon>
        <taxon>Erysipelotrichia</taxon>
        <taxon>Erysipelotrichales</taxon>
        <taxon>Coprobacillaceae</taxon>
        <taxon>Thomasclavelia</taxon>
    </lineage>
</organism>
<name>A0AB35IRP4_9FIRM</name>
<keyword evidence="1" id="KW-0812">Transmembrane</keyword>
<gene>
    <name evidence="2" type="ORF">PM738_13710</name>
</gene>
<accession>A0AB35IRP4</accession>
<keyword evidence="1" id="KW-0472">Membrane</keyword>
<keyword evidence="1" id="KW-1133">Transmembrane helix</keyword>
<evidence type="ECO:0000313" key="3">
    <source>
        <dbReference type="Proteomes" id="UP001211987"/>
    </source>
</evidence>
<proteinExistence type="predicted"/>
<sequence>MLSTIFLILSLIAMFFGVIVDIKEKKFPNYIVIILLLLGMFYFCQTNSIKELIVPLCLFVLFNFIGIYLHKIKLVAPGDMKFFSLFPFFIVWSPKTSIIFIFILAFISMIYVSIRIFRKEKSLKSIFTNFKNQIFELKVFLLSKIRISPDYTQVSKDEGIAFTVPLFISFLIVLSCQQFGCV</sequence>
<dbReference type="AlphaFoldDB" id="A0AB35IRP4"/>
<reference evidence="2" key="1">
    <citation type="submission" date="2023-01" db="EMBL/GenBank/DDBJ databases">
        <title>Human gut microbiome strain richness.</title>
        <authorList>
            <person name="Chen-Liaw A."/>
        </authorList>
    </citation>
    <scope>NUCLEOTIDE SEQUENCE</scope>
    <source>
        <strain evidence="2">1001217st2_G6_1001217B_191108</strain>
    </source>
</reference>
<comment type="caution">
    <text evidence="2">The sequence shown here is derived from an EMBL/GenBank/DDBJ whole genome shotgun (WGS) entry which is preliminary data.</text>
</comment>
<feature type="transmembrane region" description="Helical" evidence="1">
    <location>
        <begin position="89"/>
        <end position="114"/>
    </location>
</feature>
<evidence type="ECO:0008006" key="4">
    <source>
        <dbReference type="Google" id="ProtNLM"/>
    </source>
</evidence>
<dbReference type="Proteomes" id="UP001211987">
    <property type="component" value="Unassembled WGS sequence"/>
</dbReference>